<dbReference type="AlphaFoldDB" id="A0A0D8ICY8"/>
<accession>A0A0D8ICY8</accession>
<dbReference type="SMART" id="SM00116">
    <property type="entry name" value="CBS"/>
    <property type="match status" value="2"/>
</dbReference>
<dbReference type="PANTHER" id="PTHR43080:SF2">
    <property type="entry name" value="CBS DOMAIN-CONTAINING PROTEIN"/>
    <property type="match status" value="1"/>
</dbReference>
<gene>
    <name evidence="2" type="ORF">CACET_c25520</name>
</gene>
<keyword evidence="3" id="KW-1185">Reference proteome</keyword>
<dbReference type="Gene3D" id="3.10.580.10">
    <property type="entry name" value="CBS-domain"/>
    <property type="match status" value="1"/>
</dbReference>
<organism evidence="2 3">
    <name type="scientific">Clostridium aceticum</name>
    <dbReference type="NCBI Taxonomy" id="84022"/>
    <lineage>
        <taxon>Bacteria</taxon>
        <taxon>Bacillati</taxon>
        <taxon>Bacillota</taxon>
        <taxon>Clostridia</taxon>
        <taxon>Eubacteriales</taxon>
        <taxon>Clostridiaceae</taxon>
        <taxon>Clostridium</taxon>
    </lineage>
</organism>
<keyword evidence="1" id="KW-0129">CBS domain</keyword>
<dbReference type="OrthoDB" id="384703at2"/>
<dbReference type="Proteomes" id="UP000035704">
    <property type="component" value="Chromosome"/>
</dbReference>
<dbReference type="STRING" id="84022.CACET_c25520"/>
<evidence type="ECO:0000313" key="3">
    <source>
        <dbReference type="Proteomes" id="UP000035704"/>
    </source>
</evidence>
<name>A0A0D8ICY8_9CLOT</name>
<dbReference type="PANTHER" id="PTHR43080">
    <property type="entry name" value="CBS DOMAIN-CONTAINING PROTEIN CBSX3, MITOCHONDRIAL"/>
    <property type="match status" value="1"/>
</dbReference>
<dbReference type="Pfam" id="PF00571">
    <property type="entry name" value="CBS"/>
    <property type="match status" value="2"/>
</dbReference>
<dbReference type="InterPro" id="IPR046342">
    <property type="entry name" value="CBS_dom_sf"/>
</dbReference>
<protein>
    <submittedName>
        <fullName evidence="2">CBS-domain-containing membrane protein</fullName>
    </submittedName>
</protein>
<dbReference type="InterPro" id="IPR000644">
    <property type="entry name" value="CBS_dom"/>
</dbReference>
<reference evidence="2 3" key="1">
    <citation type="submission" date="2014-10" db="EMBL/GenBank/DDBJ databases">
        <title>Genome sequence of Clostridium aceticum DSM 1496.</title>
        <authorList>
            <person name="Poehlein A."/>
            <person name="Schiel-Bengelsdorf B."/>
            <person name="Gottschalk G."/>
            <person name="Duerre P."/>
            <person name="Daniel R."/>
        </authorList>
    </citation>
    <scope>NUCLEOTIDE SEQUENCE [LARGE SCALE GENOMIC DNA]</scope>
    <source>
        <strain evidence="2 3">DSM 1496</strain>
    </source>
</reference>
<evidence type="ECO:0000256" key="1">
    <source>
        <dbReference type="ARBA" id="ARBA00023122"/>
    </source>
</evidence>
<dbReference type="PATRIC" id="fig|84022.5.peg.165"/>
<dbReference type="PROSITE" id="PS51371">
    <property type="entry name" value="CBS"/>
    <property type="match status" value="2"/>
</dbReference>
<dbReference type="SUPFAM" id="SSF54631">
    <property type="entry name" value="CBS-domain pair"/>
    <property type="match status" value="1"/>
</dbReference>
<dbReference type="KEGG" id="cace:CACET_c25520"/>
<proteinExistence type="predicted"/>
<dbReference type="RefSeq" id="WP_044824737.1">
    <property type="nucleotide sequence ID" value="NZ_CP009687.1"/>
</dbReference>
<evidence type="ECO:0000313" key="2">
    <source>
        <dbReference type="EMBL" id="AKL95997.1"/>
    </source>
</evidence>
<dbReference type="EMBL" id="CP009687">
    <property type="protein sequence ID" value="AKL95997.1"/>
    <property type="molecule type" value="Genomic_DNA"/>
</dbReference>
<sequence>MALVAKHIMIKDIICISEDSSTYEAIEILVSSEANCIHVLNSEGLLVGIVTETDLVYVDKKLNASVHYAYTELDVQIDTRALNTDLDRFKSIKIKDVMTTKLVTVKEDTPLEKIIDIIINKGIKTIPVVRDSKVIGMISRKNILKYYLR</sequence>
<dbReference type="InterPro" id="IPR051257">
    <property type="entry name" value="Diverse_CBS-Domain"/>
</dbReference>